<evidence type="ECO:0000256" key="2">
    <source>
        <dbReference type="ARBA" id="ARBA00022737"/>
    </source>
</evidence>
<comment type="subcellular location">
    <subcellularLocation>
        <location evidence="1">Nucleus</location>
    </subcellularLocation>
</comment>
<dbReference type="AlphaFoldDB" id="A0AAV2G4W6"/>
<evidence type="ECO:0000256" key="1">
    <source>
        <dbReference type="ARBA" id="ARBA00004123"/>
    </source>
</evidence>
<name>A0AAV2G4W6_9ROSI</name>
<keyword evidence="3" id="KW-0804">Transcription</keyword>
<feature type="compositionally biased region" description="Basic and acidic residues" evidence="6">
    <location>
        <begin position="1"/>
        <end position="14"/>
    </location>
</feature>
<evidence type="ECO:0000313" key="10">
    <source>
        <dbReference type="Proteomes" id="UP001497516"/>
    </source>
</evidence>
<dbReference type="InterPro" id="IPR009057">
    <property type="entry name" value="Homeodomain-like_sf"/>
</dbReference>
<dbReference type="CDD" id="cd00167">
    <property type="entry name" value="SANT"/>
    <property type="match status" value="2"/>
</dbReference>
<organism evidence="9 10">
    <name type="scientific">Linum trigynum</name>
    <dbReference type="NCBI Taxonomy" id="586398"/>
    <lineage>
        <taxon>Eukaryota</taxon>
        <taxon>Viridiplantae</taxon>
        <taxon>Streptophyta</taxon>
        <taxon>Embryophyta</taxon>
        <taxon>Tracheophyta</taxon>
        <taxon>Spermatophyta</taxon>
        <taxon>Magnoliopsida</taxon>
        <taxon>eudicotyledons</taxon>
        <taxon>Gunneridae</taxon>
        <taxon>Pentapetalae</taxon>
        <taxon>rosids</taxon>
        <taxon>fabids</taxon>
        <taxon>Malpighiales</taxon>
        <taxon>Linaceae</taxon>
        <taxon>Linum</taxon>
    </lineage>
</organism>
<protein>
    <submittedName>
        <fullName evidence="9">Uncharacterized protein</fullName>
    </submittedName>
</protein>
<feature type="region of interest" description="Disordered" evidence="6">
    <location>
        <begin position="1"/>
        <end position="26"/>
    </location>
</feature>
<dbReference type="PROSITE" id="PS50090">
    <property type="entry name" value="MYB_LIKE"/>
    <property type="match status" value="2"/>
</dbReference>
<evidence type="ECO:0000259" key="7">
    <source>
        <dbReference type="PROSITE" id="PS50090"/>
    </source>
</evidence>
<feature type="domain" description="Myb-like" evidence="7">
    <location>
        <begin position="259"/>
        <end position="310"/>
    </location>
</feature>
<dbReference type="FunFam" id="1.10.10.60:FF:000381">
    <property type="entry name" value="Transcription factor MYB119"/>
    <property type="match status" value="1"/>
</dbReference>
<proteinExistence type="predicted"/>
<dbReference type="InterPro" id="IPR001005">
    <property type="entry name" value="SANT/Myb"/>
</dbReference>
<dbReference type="GO" id="GO:0005634">
    <property type="term" value="C:nucleus"/>
    <property type="evidence" value="ECO:0007669"/>
    <property type="project" value="UniProtKB-SubCell"/>
</dbReference>
<keyword evidence="10" id="KW-1185">Reference proteome</keyword>
<evidence type="ECO:0000256" key="4">
    <source>
        <dbReference type="ARBA" id="ARBA00023125"/>
    </source>
</evidence>
<keyword evidence="4" id="KW-0238">DNA-binding</keyword>
<reference evidence="9 10" key="1">
    <citation type="submission" date="2024-04" db="EMBL/GenBank/DDBJ databases">
        <authorList>
            <person name="Fracassetti M."/>
        </authorList>
    </citation>
    <scope>NUCLEOTIDE SEQUENCE [LARGE SCALE GENOMIC DNA]</scope>
</reference>
<dbReference type="GO" id="GO:0000981">
    <property type="term" value="F:DNA-binding transcription factor activity, RNA polymerase II-specific"/>
    <property type="evidence" value="ECO:0007669"/>
    <property type="project" value="TreeGrafter"/>
</dbReference>
<gene>
    <name evidence="9" type="ORF">LTRI10_LOCUS45018</name>
</gene>
<feature type="compositionally biased region" description="Low complexity" evidence="6">
    <location>
        <begin position="401"/>
        <end position="419"/>
    </location>
</feature>
<dbReference type="InterPro" id="IPR017930">
    <property type="entry name" value="Myb_dom"/>
</dbReference>
<dbReference type="Gene3D" id="1.10.10.60">
    <property type="entry name" value="Homeodomain-like"/>
    <property type="match status" value="2"/>
</dbReference>
<feature type="region of interest" description="Disordered" evidence="6">
    <location>
        <begin position="233"/>
        <end position="259"/>
    </location>
</feature>
<feature type="region of interest" description="Disordered" evidence="6">
    <location>
        <begin position="390"/>
        <end position="429"/>
    </location>
</feature>
<feature type="domain" description="Myb-like" evidence="7">
    <location>
        <begin position="311"/>
        <end position="361"/>
    </location>
</feature>
<dbReference type="PROSITE" id="PS51294">
    <property type="entry name" value="HTH_MYB"/>
    <property type="match status" value="2"/>
</dbReference>
<dbReference type="EMBL" id="OZ034821">
    <property type="protein sequence ID" value="CAL1405217.1"/>
    <property type="molecule type" value="Genomic_DNA"/>
</dbReference>
<feature type="compositionally biased region" description="Basic residues" evidence="6">
    <location>
        <begin position="359"/>
        <end position="372"/>
    </location>
</feature>
<feature type="domain" description="HTH myb-type" evidence="8">
    <location>
        <begin position="259"/>
        <end position="314"/>
    </location>
</feature>
<evidence type="ECO:0000259" key="8">
    <source>
        <dbReference type="PROSITE" id="PS51294"/>
    </source>
</evidence>
<keyword evidence="3" id="KW-0805">Transcription regulation</keyword>
<dbReference type="SMART" id="SM00717">
    <property type="entry name" value="SANT"/>
    <property type="match status" value="2"/>
</dbReference>
<dbReference type="Pfam" id="PF13921">
    <property type="entry name" value="Myb_DNA-bind_6"/>
    <property type="match status" value="1"/>
</dbReference>
<dbReference type="SUPFAM" id="SSF46689">
    <property type="entry name" value="Homeodomain-like"/>
    <property type="match status" value="1"/>
</dbReference>
<dbReference type="GO" id="GO:0000978">
    <property type="term" value="F:RNA polymerase II cis-regulatory region sequence-specific DNA binding"/>
    <property type="evidence" value="ECO:0007669"/>
    <property type="project" value="TreeGrafter"/>
</dbReference>
<accession>A0AAV2G4W6</accession>
<dbReference type="InterPro" id="IPR050560">
    <property type="entry name" value="MYB_TF"/>
</dbReference>
<evidence type="ECO:0000256" key="3">
    <source>
        <dbReference type="ARBA" id="ARBA00023015"/>
    </source>
</evidence>
<dbReference type="PANTHER" id="PTHR45614">
    <property type="entry name" value="MYB PROTEIN-RELATED"/>
    <property type="match status" value="1"/>
</dbReference>
<dbReference type="Proteomes" id="UP001497516">
    <property type="component" value="Chromosome 8"/>
</dbReference>
<evidence type="ECO:0000313" key="9">
    <source>
        <dbReference type="EMBL" id="CAL1405217.1"/>
    </source>
</evidence>
<evidence type="ECO:0000256" key="6">
    <source>
        <dbReference type="SAM" id="MobiDB-lite"/>
    </source>
</evidence>
<feature type="domain" description="HTH myb-type" evidence="8">
    <location>
        <begin position="315"/>
        <end position="365"/>
    </location>
</feature>
<evidence type="ECO:0000256" key="5">
    <source>
        <dbReference type="ARBA" id="ARBA00023242"/>
    </source>
</evidence>
<dbReference type="FunFam" id="1.10.10.60:FF:000010">
    <property type="entry name" value="Transcriptional activator Myb isoform A"/>
    <property type="match status" value="1"/>
</dbReference>
<keyword evidence="5" id="KW-0539">Nucleus</keyword>
<sequence>MDYENDNLREEKDFVSPSSQQPPPPMFLSEKYITTATIQPHHHQVDEFPYEPPPILLPPPPPSSSTGFLQEFHNLDEEEDNFHNGSSLNHHQVFGVHTSGNFDSSSSSSSFGGFPYGSSSSSTMDFHEYECKPFANNNHHINGDGNFHYSSTIIPHRNYNYNHHHEMVEMMGSNSNANNNPMVNMVGLQEMKPFSVAADEVMLSPCVNPSNGGNCHHKNVQLADYCYKNKMSSSKNHRGSNRALGLPPTTKKTWKGRKKNNVVKGQWTVDEDRLLVQLVEQYGIRKWSHIAQMLPGRIGKQCRERWHNHLRPDIKKDTWTEEEDRVLIQSHTEIGNKWAEIAKRLPGRTENSIKNHWNATKRRQYSKRKCRSKYPRGSILQDYIKSLNLDGVNNRHGGRRSSASSSKNNNNNNSSSAKATIDQQQQQNSMDDFCENDRLVPNFDFGNEEVPDFGFDDKIFQDGCDIDSLLDGLPPCAPLSVDGKSFDDEPEVATEEDGAPAALLDFEVKKELDLVEMMLVSQKKGF</sequence>
<keyword evidence="2" id="KW-0677">Repeat</keyword>
<feature type="region of interest" description="Disordered" evidence="6">
    <location>
        <begin position="352"/>
        <end position="372"/>
    </location>
</feature>
<dbReference type="PANTHER" id="PTHR45614:SF285">
    <property type="entry name" value="TRANSCRIPTION FACTOR MYB98"/>
    <property type="match status" value="1"/>
</dbReference>